<evidence type="ECO:0000256" key="4">
    <source>
        <dbReference type="PIRNR" id="PIRNR002190"/>
    </source>
</evidence>
<dbReference type="InterPro" id="IPR023573">
    <property type="entry name" value="Ribosomal_eL20_dom"/>
</dbReference>
<dbReference type="PANTHER" id="PTHR10052">
    <property type="entry name" value="60S RIBOSOMAL PROTEIN L18A"/>
    <property type="match status" value="1"/>
</dbReference>
<evidence type="ECO:0000256" key="3">
    <source>
        <dbReference type="ARBA" id="ARBA00023274"/>
    </source>
</evidence>
<proteinExistence type="inferred from homology"/>
<reference evidence="6" key="1">
    <citation type="journal article" date="2021" name="Parasitol. Res.">
        <title>Evolutionary relationships of Metchnikovella dogieli Paskerova et al., 2016 (Microsporidia: Metchnikovellidae) revealed by multigene phylogenetic analysis.</title>
        <authorList>
            <person name="Nassonova E.S."/>
            <person name="Bondarenko N.I."/>
            <person name="Paskerova G.G."/>
            <person name="Kovacikova M."/>
            <person name="Frolova E.V."/>
            <person name="Smirnov A.V."/>
        </authorList>
    </citation>
    <scope>NUCLEOTIDE SEQUENCE</scope>
    <source>
        <strain evidence="6">WSBS2016</strain>
    </source>
</reference>
<sequence>MKEFNIIGKKAEGEDQQLYKMTIFASNTVVAKTRFFKAMRKTNKIKRSAAEIVSLEELKENGVLKARTYGVWIRVSSKNNPKNLYKEYRETSRIKAAAKCFQSLASLYKLRYHEVDIISMKELGLNELKREETRQFAEEGVRFPNVLPMKSRFRHEFVLKKE</sequence>
<keyword evidence="2 4" id="KW-0689">Ribosomal protein</keyword>
<dbReference type="GO" id="GO:1990904">
    <property type="term" value="C:ribonucleoprotein complex"/>
    <property type="evidence" value="ECO:0007669"/>
    <property type="project" value="UniProtKB-KW"/>
</dbReference>
<keyword evidence="3 4" id="KW-0687">Ribonucleoprotein</keyword>
<dbReference type="GO" id="GO:0003735">
    <property type="term" value="F:structural constituent of ribosome"/>
    <property type="evidence" value="ECO:0007669"/>
    <property type="project" value="InterPro"/>
</dbReference>
<dbReference type="Gene3D" id="3.10.20.10">
    <property type="match status" value="2"/>
</dbReference>
<dbReference type="GO" id="GO:0005840">
    <property type="term" value="C:ribosome"/>
    <property type="evidence" value="ECO:0007669"/>
    <property type="project" value="UniProtKB-KW"/>
</dbReference>
<organism evidence="6">
    <name type="scientific">Metchnikovella dogieli</name>
    <dbReference type="NCBI Taxonomy" id="2804710"/>
    <lineage>
        <taxon>Eukaryota</taxon>
        <taxon>Fungi</taxon>
        <taxon>Fungi incertae sedis</taxon>
        <taxon>Microsporidia</taxon>
        <taxon>Metchnikovellidae</taxon>
        <taxon>Metchnikovella</taxon>
    </lineage>
</organism>
<dbReference type="GO" id="GO:0006412">
    <property type="term" value="P:translation"/>
    <property type="evidence" value="ECO:0007669"/>
    <property type="project" value="InterPro"/>
</dbReference>
<dbReference type="SUPFAM" id="SSF160374">
    <property type="entry name" value="RplX-like"/>
    <property type="match status" value="1"/>
</dbReference>
<protein>
    <recommendedName>
        <fullName evidence="4">60S ribosomal protein L20</fullName>
    </recommendedName>
</protein>
<dbReference type="PIRSF" id="PIRSF002190">
    <property type="entry name" value="Ribosomal_L18a"/>
    <property type="match status" value="1"/>
</dbReference>
<evidence type="ECO:0000259" key="5">
    <source>
        <dbReference type="Pfam" id="PF01775"/>
    </source>
</evidence>
<feature type="domain" description="Large ribosomal subunit protein eL20" evidence="5">
    <location>
        <begin position="1"/>
        <end position="119"/>
    </location>
</feature>
<dbReference type="AlphaFoldDB" id="A0A896WP97"/>
<comment type="similarity">
    <text evidence="1 4">Belongs to the eukaryotic ribosomal protein eL20 family.</text>
</comment>
<name>A0A896WP97_9MICR</name>
<evidence type="ECO:0000256" key="1">
    <source>
        <dbReference type="ARBA" id="ARBA00009362"/>
    </source>
</evidence>
<accession>A0A896WP97</accession>
<dbReference type="HAMAP" id="MF_00273">
    <property type="entry name" value="Ribosomal_eL20"/>
    <property type="match status" value="1"/>
</dbReference>
<evidence type="ECO:0000313" key="6">
    <source>
        <dbReference type="EMBL" id="QSE03612.1"/>
    </source>
</evidence>
<dbReference type="Pfam" id="PF01775">
    <property type="entry name" value="Ribosomal_L18A"/>
    <property type="match status" value="1"/>
</dbReference>
<evidence type="ECO:0000256" key="2">
    <source>
        <dbReference type="ARBA" id="ARBA00022980"/>
    </source>
</evidence>
<dbReference type="EMBL" id="MW052341">
    <property type="protein sequence ID" value="QSE03612.1"/>
    <property type="molecule type" value="Genomic_DNA"/>
</dbReference>
<dbReference type="InterPro" id="IPR028877">
    <property type="entry name" value="Ribosomal_eL20"/>
</dbReference>
<dbReference type="InterPro" id="IPR021138">
    <property type="entry name" value="Ribosomal_eL20_eukaryotes"/>
</dbReference>